<dbReference type="PANTHER" id="PTHR22999:SF28">
    <property type="entry name" value="PHOX (PX) DOMAIN-CONTAINING PROTEIN"/>
    <property type="match status" value="1"/>
</dbReference>
<sequence length="108" mass="12415">MKFGSELLKELMQLPTVSGSIEVWDFLSVDSQTYLFSNSFSIIQTLSDHAPSAIVGLVGRKEYEQCARDLYFFLQDQELTLIEVQKVLVEYISNQSSCWRELAHLIFT</sequence>
<reference evidence="3" key="1">
    <citation type="submission" date="2020-09" db="EMBL/GenBank/DDBJ databases">
        <title>Genome-Enabled Discovery of Anthraquinone Biosynthesis in Senna tora.</title>
        <authorList>
            <person name="Kang S.-H."/>
            <person name="Pandey R.P."/>
            <person name="Lee C.-M."/>
            <person name="Sim J.-S."/>
            <person name="Jeong J.-T."/>
            <person name="Choi B.-S."/>
            <person name="Jung M."/>
            <person name="Ginzburg D."/>
            <person name="Zhao K."/>
            <person name="Won S.Y."/>
            <person name="Oh T.-J."/>
            <person name="Yu Y."/>
            <person name="Kim N.-H."/>
            <person name="Lee O.R."/>
            <person name="Lee T.-H."/>
            <person name="Bashyal P."/>
            <person name="Kim T.-S."/>
            <person name="Lee W.-H."/>
            <person name="Kawkins C."/>
            <person name="Kim C.-K."/>
            <person name="Kim J.S."/>
            <person name="Ahn B.O."/>
            <person name="Rhee S.Y."/>
            <person name="Sohng J.K."/>
        </authorList>
    </citation>
    <scope>NUCLEOTIDE SEQUENCE</scope>
    <source>
        <tissue evidence="3">Leaf</tissue>
    </source>
</reference>
<gene>
    <name evidence="3" type="ORF">G2W53_014597</name>
</gene>
<dbReference type="GO" id="GO:0005737">
    <property type="term" value="C:cytoplasm"/>
    <property type="evidence" value="ECO:0007669"/>
    <property type="project" value="UniProtKB-SubCell"/>
</dbReference>
<protein>
    <submittedName>
        <fullName evidence="3">Putative Phox domain, sorting nexin</fullName>
    </submittedName>
</protein>
<name>A0A834WU00_9FABA</name>
<dbReference type="EMBL" id="JAAIUW010000005">
    <property type="protein sequence ID" value="KAF7832264.1"/>
    <property type="molecule type" value="Genomic_DNA"/>
</dbReference>
<dbReference type="AlphaFoldDB" id="A0A834WU00"/>
<evidence type="ECO:0000256" key="1">
    <source>
        <dbReference type="ARBA" id="ARBA00004496"/>
    </source>
</evidence>
<dbReference type="InterPro" id="IPR051837">
    <property type="entry name" value="SortingNexin/PXDomain-PKLike"/>
</dbReference>
<evidence type="ECO:0000313" key="3">
    <source>
        <dbReference type="EMBL" id="KAF7832264.1"/>
    </source>
</evidence>
<evidence type="ECO:0000313" key="4">
    <source>
        <dbReference type="Proteomes" id="UP000634136"/>
    </source>
</evidence>
<dbReference type="Proteomes" id="UP000634136">
    <property type="component" value="Unassembled WGS sequence"/>
</dbReference>
<accession>A0A834WU00</accession>
<comment type="caution">
    <text evidence="3">The sequence shown here is derived from an EMBL/GenBank/DDBJ whole genome shotgun (WGS) entry which is preliminary data.</text>
</comment>
<keyword evidence="2" id="KW-0963">Cytoplasm</keyword>
<keyword evidence="4" id="KW-1185">Reference proteome</keyword>
<dbReference type="OrthoDB" id="1729133at2759"/>
<comment type="subcellular location">
    <subcellularLocation>
        <location evidence="1">Cytoplasm</location>
    </subcellularLocation>
</comment>
<dbReference type="PANTHER" id="PTHR22999">
    <property type="entry name" value="PX SERINE/THREONINE KINASE PXK"/>
    <property type="match status" value="1"/>
</dbReference>
<organism evidence="3 4">
    <name type="scientific">Senna tora</name>
    <dbReference type="NCBI Taxonomy" id="362788"/>
    <lineage>
        <taxon>Eukaryota</taxon>
        <taxon>Viridiplantae</taxon>
        <taxon>Streptophyta</taxon>
        <taxon>Embryophyta</taxon>
        <taxon>Tracheophyta</taxon>
        <taxon>Spermatophyta</taxon>
        <taxon>Magnoliopsida</taxon>
        <taxon>eudicotyledons</taxon>
        <taxon>Gunneridae</taxon>
        <taxon>Pentapetalae</taxon>
        <taxon>rosids</taxon>
        <taxon>fabids</taxon>
        <taxon>Fabales</taxon>
        <taxon>Fabaceae</taxon>
        <taxon>Caesalpinioideae</taxon>
        <taxon>Cassia clade</taxon>
        <taxon>Senna</taxon>
    </lineage>
</organism>
<evidence type="ECO:0000256" key="2">
    <source>
        <dbReference type="ARBA" id="ARBA00022490"/>
    </source>
</evidence>
<proteinExistence type="predicted"/>